<keyword evidence="3" id="KW-1185">Reference proteome</keyword>
<feature type="region of interest" description="Disordered" evidence="1">
    <location>
        <begin position="1"/>
        <end position="25"/>
    </location>
</feature>
<reference evidence="2" key="1">
    <citation type="submission" date="2023-04" db="EMBL/GenBank/DDBJ databases">
        <title>Colletotrichum limetticola genome sequence.</title>
        <authorList>
            <person name="Baroncelli R."/>
        </authorList>
    </citation>
    <scope>NUCLEOTIDE SEQUENCE</scope>
    <source>
        <strain evidence="2">KLA-Anderson</strain>
    </source>
</reference>
<gene>
    <name evidence="2" type="ORF">CLIM01_15007</name>
</gene>
<evidence type="ECO:0000256" key="1">
    <source>
        <dbReference type="SAM" id="MobiDB-lite"/>
    </source>
</evidence>
<dbReference type="EMBL" id="JARUPT010001197">
    <property type="protein sequence ID" value="KAK0367636.1"/>
    <property type="molecule type" value="Genomic_DNA"/>
</dbReference>
<organism evidence="2 3">
    <name type="scientific">Colletotrichum limetticola</name>
    <dbReference type="NCBI Taxonomy" id="1209924"/>
    <lineage>
        <taxon>Eukaryota</taxon>
        <taxon>Fungi</taxon>
        <taxon>Dikarya</taxon>
        <taxon>Ascomycota</taxon>
        <taxon>Pezizomycotina</taxon>
        <taxon>Sordariomycetes</taxon>
        <taxon>Hypocreomycetidae</taxon>
        <taxon>Glomerellales</taxon>
        <taxon>Glomerellaceae</taxon>
        <taxon>Colletotrichum</taxon>
        <taxon>Colletotrichum acutatum species complex</taxon>
    </lineage>
</organism>
<accession>A0ABQ9PB65</accession>
<comment type="caution">
    <text evidence="2">The sequence shown here is derived from an EMBL/GenBank/DDBJ whole genome shotgun (WGS) entry which is preliminary data.</text>
</comment>
<evidence type="ECO:0000313" key="3">
    <source>
        <dbReference type="Proteomes" id="UP001169217"/>
    </source>
</evidence>
<evidence type="ECO:0000313" key="2">
    <source>
        <dbReference type="EMBL" id="KAK0367636.1"/>
    </source>
</evidence>
<proteinExistence type="predicted"/>
<dbReference type="Proteomes" id="UP001169217">
    <property type="component" value="Unassembled WGS sequence"/>
</dbReference>
<name>A0ABQ9PB65_9PEZI</name>
<protein>
    <submittedName>
        <fullName evidence="2">Uncharacterized protein</fullName>
    </submittedName>
</protein>
<sequence>MFNRHGPTIDRRCTRPRRSPSAQPVHMAPAMTTLQPFLSFFSVYTYGTGFVRPTCCFRATTITRNSRRRGK</sequence>